<dbReference type="PANTHER" id="PTHR40066:SF1">
    <property type="entry name" value="UPF0473 PROTEIN CBO2561_CLC_2432"/>
    <property type="match status" value="1"/>
</dbReference>
<dbReference type="PANTHER" id="PTHR40066">
    <property type="entry name" value="UPF0473 PROTEIN CBO2561/CLC_2432"/>
    <property type="match status" value="1"/>
</dbReference>
<evidence type="ECO:0000256" key="1">
    <source>
        <dbReference type="ARBA" id="ARBA00008439"/>
    </source>
</evidence>
<dbReference type="NCBIfam" id="NF010215">
    <property type="entry name" value="PRK13678.1-2"/>
    <property type="match status" value="1"/>
</dbReference>
<evidence type="ECO:0000313" key="4">
    <source>
        <dbReference type="Proteomes" id="UP001227831"/>
    </source>
</evidence>
<comment type="similarity">
    <text evidence="1 2">Belongs to the UPF0473 family.</text>
</comment>
<dbReference type="InterPro" id="IPR009711">
    <property type="entry name" value="UPF0473"/>
</dbReference>
<gene>
    <name evidence="3" type="ORF">RA086_09005</name>
</gene>
<organism evidence="3 4">
    <name type="scientific">Lactiplantibacillus brownii</name>
    <dbReference type="NCBI Taxonomy" id="3069269"/>
    <lineage>
        <taxon>Bacteria</taxon>
        <taxon>Bacillati</taxon>
        <taxon>Bacillota</taxon>
        <taxon>Bacilli</taxon>
        <taxon>Lactobacillales</taxon>
        <taxon>Lactobacillaceae</taxon>
        <taxon>Lactiplantibacillus</taxon>
    </lineage>
</organism>
<keyword evidence="4" id="KW-1185">Reference proteome</keyword>
<protein>
    <recommendedName>
        <fullName evidence="2">UPF0473 protein RA086_09005</fullName>
    </recommendedName>
</protein>
<dbReference type="RefSeq" id="WP_308703468.1">
    <property type="nucleotide sequence ID" value="NZ_AP027463.1"/>
</dbReference>
<comment type="caution">
    <text evidence="3">The sequence shown here is derived from an EMBL/GenBank/DDBJ whole genome shotgun (WGS) entry which is preliminary data.</text>
</comment>
<sequence length="99" mass="11362">MSQNQNKSQDEEKITLVDDDGNETLFNILFTFDSKDFGHSYILLYPADAAEDEEVDIQAYIFNPEDEDNGDLKPIESDEEWDMVEEVLNTFLADDSGMQ</sequence>
<dbReference type="Proteomes" id="UP001227831">
    <property type="component" value="Unassembled WGS sequence"/>
</dbReference>
<accession>A0ABU1ABP0</accession>
<evidence type="ECO:0000256" key="2">
    <source>
        <dbReference type="HAMAP-Rule" id="MF_01448"/>
    </source>
</evidence>
<dbReference type="NCBIfam" id="NF010217">
    <property type="entry name" value="PRK13678.1-4"/>
    <property type="match status" value="1"/>
</dbReference>
<name>A0ABU1ABP0_9LACO</name>
<reference evidence="3 4" key="1">
    <citation type="journal article" date="2023" name="Int. J. Syst. Evol. Microbiol.">
        <title>Lactiplantibacillus brownii sp. nov., a novel psychrotolerant species isolated from sauerkraut.</title>
        <authorList>
            <person name="Heng Y.C."/>
            <person name="Silvaraju S."/>
            <person name="Lee J.K.Y."/>
            <person name="Kittelmann S."/>
        </authorList>
    </citation>
    <scope>NUCLEOTIDE SEQUENCE [LARGE SCALE GENOMIC DNA]</scope>
    <source>
        <strain evidence="3 4">WILCCON 0030</strain>
    </source>
</reference>
<dbReference type="Pfam" id="PF06949">
    <property type="entry name" value="DUF1292"/>
    <property type="match status" value="1"/>
</dbReference>
<dbReference type="EMBL" id="JAVCWF010000001">
    <property type="protein sequence ID" value="MDQ7937745.1"/>
    <property type="molecule type" value="Genomic_DNA"/>
</dbReference>
<evidence type="ECO:0000313" key="3">
    <source>
        <dbReference type="EMBL" id="MDQ7937745.1"/>
    </source>
</evidence>
<dbReference type="HAMAP" id="MF_01448">
    <property type="entry name" value="UPF0473"/>
    <property type="match status" value="1"/>
</dbReference>
<proteinExistence type="inferred from homology"/>